<dbReference type="EMBL" id="HBUF01557725">
    <property type="protein sequence ID" value="CAG6760850.1"/>
    <property type="molecule type" value="Transcribed_RNA"/>
</dbReference>
<dbReference type="EMBL" id="HBUF01229893">
    <property type="protein sequence ID" value="CAG6672912.1"/>
    <property type="molecule type" value="Transcribed_RNA"/>
</dbReference>
<feature type="compositionally biased region" description="Polar residues" evidence="1">
    <location>
        <begin position="255"/>
        <end position="267"/>
    </location>
</feature>
<protein>
    <submittedName>
        <fullName evidence="2">Uncharacterized protein</fullName>
    </submittedName>
</protein>
<dbReference type="PANTHER" id="PTHR33198">
    <property type="entry name" value="ANK_REP_REGION DOMAIN-CONTAINING PROTEIN-RELATED"/>
    <property type="match status" value="1"/>
</dbReference>
<proteinExistence type="predicted"/>
<name>A0A8D9A720_9HEMI</name>
<organism evidence="2">
    <name type="scientific">Cacopsylla melanoneura</name>
    <dbReference type="NCBI Taxonomy" id="428564"/>
    <lineage>
        <taxon>Eukaryota</taxon>
        <taxon>Metazoa</taxon>
        <taxon>Ecdysozoa</taxon>
        <taxon>Arthropoda</taxon>
        <taxon>Hexapoda</taxon>
        <taxon>Insecta</taxon>
        <taxon>Pterygota</taxon>
        <taxon>Neoptera</taxon>
        <taxon>Paraneoptera</taxon>
        <taxon>Hemiptera</taxon>
        <taxon>Sternorrhyncha</taxon>
        <taxon>Psylloidea</taxon>
        <taxon>Psyllidae</taxon>
        <taxon>Psyllinae</taxon>
        <taxon>Cacopsylla</taxon>
    </lineage>
</organism>
<dbReference type="EMBL" id="HBUF01557724">
    <property type="protein sequence ID" value="CAG6760848.1"/>
    <property type="molecule type" value="Transcribed_RNA"/>
</dbReference>
<feature type="compositionally biased region" description="Basic and acidic residues" evidence="1">
    <location>
        <begin position="292"/>
        <end position="301"/>
    </location>
</feature>
<dbReference type="EMBL" id="HBUF01229890">
    <property type="protein sequence ID" value="CAG6672906.1"/>
    <property type="molecule type" value="Transcribed_RNA"/>
</dbReference>
<feature type="region of interest" description="Disordered" evidence="1">
    <location>
        <begin position="169"/>
        <end position="301"/>
    </location>
</feature>
<dbReference type="AlphaFoldDB" id="A0A8D9A720"/>
<dbReference type="EMBL" id="HBUF01229895">
    <property type="protein sequence ID" value="CAG6672916.1"/>
    <property type="molecule type" value="Transcribed_RNA"/>
</dbReference>
<dbReference type="EMBL" id="HBUF01557727">
    <property type="protein sequence ID" value="CAG6760853.1"/>
    <property type="molecule type" value="Transcribed_RNA"/>
</dbReference>
<dbReference type="EMBL" id="HBUF01229892">
    <property type="protein sequence ID" value="CAG6672910.1"/>
    <property type="molecule type" value="Transcribed_RNA"/>
</dbReference>
<dbReference type="EMBL" id="HBUF01229894">
    <property type="protein sequence ID" value="CAG6672914.1"/>
    <property type="molecule type" value="Transcribed_RNA"/>
</dbReference>
<accession>A0A8D9A720</accession>
<sequence>MSSFIIPPPPTFVINGDNVEDRFLDYKNKFERFLKGNGLDAKEEGQKVAILKHYCGEDLLMQIEADETEEDTLNDILQRLQDYYTPAANTLQEQFKFFTRRQRANENFDKYLIEMRKIAKNCSFGENEENLMKVVLIMNIKDRDEQQKFLKESDSKKLDTLVPEFRKYDVTKKPFPPRKISQVDSGKNAKQQDAAKKNEQNSQPKPPKQPNQNQNQPQPQKQKQQPPQPQKKIQAAPPQPQKPNPQQNPGKKDSNTPSQPKGNNTPNGEPKKKKKSDRKPNNANPIDVLAEVEQRVKNLCS</sequence>
<dbReference type="EMBL" id="HBUF01148624">
    <property type="protein sequence ID" value="CAG6647749.1"/>
    <property type="molecule type" value="Transcribed_RNA"/>
</dbReference>
<feature type="compositionally biased region" description="Low complexity" evidence="1">
    <location>
        <begin position="210"/>
        <end position="236"/>
    </location>
</feature>
<dbReference type="EMBL" id="HBUF01148625">
    <property type="protein sequence ID" value="CAG6647751.1"/>
    <property type="molecule type" value="Transcribed_RNA"/>
</dbReference>
<reference evidence="2" key="1">
    <citation type="submission" date="2021-05" db="EMBL/GenBank/DDBJ databases">
        <authorList>
            <person name="Alioto T."/>
            <person name="Alioto T."/>
            <person name="Gomez Garrido J."/>
        </authorList>
    </citation>
    <scope>NUCLEOTIDE SEQUENCE</scope>
</reference>
<evidence type="ECO:0000256" key="1">
    <source>
        <dbReference type="SAM" id="MobiDB-lite"/>
    </source>
</evidence>
<dbReference type="EMBL" id="HBUF01229891">
    <property type="protein sequence ID" value="CAG6672908.1"/>
    <property type="molecule type" value="Transcribed_RNA"/>
</dbReference>
<evidence type="ECO:0000313" key="2">
    <source>
        <dbReference type="EMBL" id="CAG6760853.1"/>
    </source>
</evidence>
<dbReference type="EMBL" id="HBUF01148626">
    <property type="protein sequence ID" value="CAG6647753.1"/>
    <property type="molecule type" value="Transcribed_RNA"/>
</dbReference>